<feature type="transmembrane region" description="Helical" evidence="1">
    <location>
        <begin position="229"/>
        <end position="250"/>
    </location>
</feature>
<feature type="transmembrane region" description="Helical" evidence="1">
    <location>
        <begin position="97"/>
        <end position="116"/>
    </location>
</feature>
<sequence length="347" mass="38987">MSRKQEFDGLLYKHKALEIIISASLTVNLCVVCYTLLPWVYSLVRRKLYKKTNGETTKEDNDIQVSRISSSVPFYVAFPVCGLVLIFTSNILRSPFFTFDSSLCIVFSSALGQYIYKSAEAVYWKRETNYRPLLVHNAVVIAIYAVILCYEQGAIIGVVGLLMKGSFAFAEFDIENFSKSMRKRSPSLPPKVTFVGMFVVSVILKGLLPCLLVVFSIVTSSGDLLKMQYIPLAFFFLSLVFFSAVAGWFFKDAFCGLRYMFGRSKHTYLWNTIQQPVTTLINHNGLEKLMEKEKGAGILQIKCNELWDQDSASLCSAHVLGSKLKNVDVIEVECATPSVLKSTNIVH</sequence>
<dbReference type="RefSeq" id="XP_031559434.1">
    <property type="nucleotide sequence ID" value="XM_031703574.1"/>
</dbReference>
<keyword evidence="2" id="KW-1185">Reference proteome</keyword>
<dbReference type="KEGG" id="aten:116295672"/>
<keyword evidence="1" id="KW-0812">Transmembrane</keyword>
<dbReference type="GeneID" id="116295672"/>
<evidence type="ECO:0000256" key="1">
    <source>
        <dbReference type="SAM" id="Phobius"/>
    </source>
</evidence>
<proteinExistence type="predicted"/>
<organism evidence="2 3">
    <name type="scientific">Actinia tenebrosa</name>
    <name type="common">Australian red waratah sea anemone</name>
    <dbReference type="NCBI Taxonomy" id="6105"/>
    <lineage>
        <taxon>Eukaryota</taxon>
        <taxon>Metazoa</taxon>
        <taxon>Cnidaria</taxon>
        <taxon>Anthozoa</taxon>
        <taxon>Hexacorallia</taxon>
        <taxon>Actiniaria</taxon>
        <taxon>Actiniidae</taxon>
        <taxon>Actinia</taxon>
    </lineage>
</organism>
<protein>
    <submittedName>
        <fullName evidence="3">Uncharacterized protein LOC116295672</fullName>
    </submittedName>
</protein>
<keyword evidence="1" id="KW-1133">Transmembrane helix</keyword>
<dbReference type="OrthoDB" id="5978373at2759"/>
<gene>
    <name evidence="3" type="primary">LOC116295672</name>
</gene>
<dbReference type="Proteomes" id="UP000515163">
    <property type="component" value="Unplaced"/>
</dbReference>
<feature type="transmembrane region" description="Helical" evidence="1">
    <location>
        <begin position="72"/>
        <end position="91"/>
    </location>
</feature>
<name>A0A6P8HSS2_ACTTE</name>
<keyword evidence="1" id="KW-0472">Membrane</keyword>
<reference evidence="3" key="1">
    <citation type="submission" date="2025-08" db="UniProtKB">
        <authorList>
            <consortium name="RefSeq"/>
        </authorList>
    </citation>
    <scope>IDENTIFICATION</scope>
    <source>
        <tissue evidence="3">Tentacle</tissue>
    </source>
</reference>
<dbReference type="AlphaFoldDB" id="A0A6P8HSS2"/>
<dbReference type="InParanoid" id="A0A6P8HSS2"/>
<accession>A0A6P8HSS2</accession>
<feature type="transmembrane region" description="Helical" evidence="1">
    <location>
        <begin position="192"/>
        <end position="217"/>
    </location>
</feature>
<evidence type="ECO:0000313" key="3">
    <source>
        <dbReference type="RefSeq" id="XP_031559434.1"/>
    </source>
</evidence>
<evidence type="ECO:0000313" key="2">
    <source>
        <dbReference type="Proteomes" id="UP000515163"/>
    </source>
</evidence>
<feature type="transmembrane region" description="Helical" evidence="1">
    <location>
        <begin position="20"/>
        <end position="41"/>
    </location>
</feature>